<gene>
    <name evidence="2" type="ORF">EDC25_12045</name>
</gene>
<protein>
    <recommendedName>
        <fullName evidence="4">Cell surface protein</fullName>
    </recommendedName>
</protein>
<proteinExistence type="predicted"/>
<evidence type="ECO:0000313" key="2">
    <source>
        <dbReference type="EMBL" id="TCS95156.1"/>
    </source>
</evidence>
<dbReference type="AlphaFoldDB" id="A0A4R3LCH9"/>
<feature type="coiled-coil region" evidence="1">
    <location>
        <begin position="175"/>
        <end position="202"/>
    </location>
</feature>
<evidence type="ECO:0008006" key="4">
    <source>
        <dbReference type="Google" id="ProtNLM"/>
    </source>
</evidence>
<accession>A0A4R3LCH9</accession>
<evidence type="ECO:0000313" key="3">
    <source>
        <dbReference type="Proteomes" id="UP000294599"/>
    </source>
</evidence>
<dbReference type="Proteomes" id="UP000294599">
    <property type="component" value="Unassembled WGS sequence"/>
</dbReference>
<reference evidence="2 3" key="1">
    <citation type="submission" date="2019-03" db="EMBL/GenBank/DDBJ databases">
        <title>Genomic Encyclopedia of Type Strains, Phase IV (KMG-IV): sequencing the most valuable type-strain genomes for metagenomic binning, comparative biology and taxonomic classification.</title>
        <authorList>
            <person name="Goeker M."/>
        </authorList>
    </citation>
    <scope>NUCLEOTIDE SEQUENCE [LARGE SCALE GENOMIC DNA]</scope>
    <source>
        <strain evidence="2 3">DSM 21944</strain>
    </source>
</reference>
<name>A0A4R3LCH9_9GAMM</name>
<dbReference type="OrthoDB" id="247330at2"/>
<evidence type="ECO:0000256" key="1">
    <source>
        <dbReference type="SAM" id="Coils"/>
    </source>
</evidence>
<keyword evidence="1" id="KW-0175">Coiled coil</keyword>
<keyword evidence="3" id="KW-1185">Reference proteome</keyword>
<comment type="caution">
    <text evidence="2">The sequence shown here is derived from an EMBL/GenBank/DDBJ whole genome shotgun (WGS) entry which is preliminary data.</text>
</comment>
<sequence length="399" mass="44505">MNAITVQPLKQLDKALSGLRRIGLLPADSKSEEAPVVALIEKITHLDPDRTLAIARTLAQASLFNQVVRENIDAMRIGERYKAITQGFDTIRDDAKRMVQQVDDGKIDTFERLSNIWMKVTRGDIPSRFDKIKQVYLEVAADSKDQIQREQTILEAYRDFRVALKESQVLGFEVLKKAEAVLEQAKAELTTAAQALESSTSEDRVVLSGLELERDRKLRAVQDEDKRYQIAKDLAENLSIAYNTSDVIMARLMQITDAKERVYSQAVTFFGTNETVFTALSASFTGMHGLHEATQTLEAMKDGINKSLETLGEVGDKIQEAAVRAGYGPTIRAESVKKLVDAVVNFQEKSQQIIAEMRDLAEKNEIEVTQAVEDGRRRLVQLAQQAHSLPGPTTVQLDG</sequence>
<dbReference type="EMBL" id="SMAF01000020">
    <property type="protein sequence ID" value="TCS95156.1"/>
    <property type="molecule type" value="Genomic_DNA"/>
</dbReference>
<organism evidence="2 3">
    <name type="scientific">Pseudofulvimonas gallinarii</name>
    <dbReference type="NCBI Taxonomy" id="634155"/>
    <lineage>
        <taxon>Bacteria</taxon>
        <taxon>Pseudomonadati</taxon>
        <taxon>Pseudomonadota</taxon>
        <taxon>Gammaproteobacteria</taxon>
        <taxon>Lysobacterales</taxon>
        <taxon>Rhodanobacteraceae</taxon>
        <taxon>Pseudofulvimonas</taxon>
    </lineage>
</organism>
<dbReference type="RefSeq" id="WP_123521254.1">
    <property type="nucleotide sequence ID" value="NZ_JBHLWF010000082.1"/>
</dbReference>